<feature type="compositionally biased region" description="Polar residues" evidence="1">
    <location>
        <begin position="1"/>
        <end position="11"/>
    </location>
</feature>
<evidence type="ECO:0000313" key="2">
    <source>
        <dbReference type="EMBL" id="KAJ8906341.1"/>
    </source>
</evidence>
<protein>
    <submittedName>
        <fullName evidence="2">Uncharacterized protein</fullName>
    </submittedName>
</protein>
<comment type="caution">
    <text evidence="2">The sequence shown here is derived from an EMBL/GenBank/DDBJ whole genome shotgun (WGS) entry which is preliminary data.</text>
</comment>
<dbReference type="Proteomes" id="UP001157974">
    <property type="component" value="Unassembled WGS sequence"/>
</dbReference>
<dbReference type="Gene3D" id="3.90.930.40">
    <property type="match status" value="1"/>
</dbReference>
<accession>A0AAV8V0L8</accession>
<dbReference type="AlphaFoldDB" id="A0AAV8V0L8"/>
<keyword evidence="3" id="KW-1185">Reference proteome</keyword>
<evidence type="ECO:0000313" key="3">
    <source>
        <dbReference type="Proteomes" id="UP001157974"/>
    </source>
</evidence>
<dbReference type="EMBL" id="JAMWBK010000003">
    <property type="protein sequence ID" value="KAJ8906341.1"/>
    <property type="molecule type" value="Genomic_DNA"/>
</dbReference>
<name>A0AAV8V0L8_9RHOD</name>
<feature type="region of interest" description="Disordered" evidence="1">
    <location>
        <begin position="1"/>
        <end position="28"/>
    </location>
</feature>
<evidence type="ECO:0000256" key="1">
    <source>
        <dbReference type="SAM" id="MobiDB-lite"/>
    </source>
</evidence>
<proteinExistence type="predicted"/>
<reference evidence="2 3" key="1">
    <citation type="journal article" date="2023" name="Nat. Commun.">
        <title>Origin of minicircular mitochondrial genomes in red algae.</title>
        <authorList>
            <person name="Lee Y."/>
            <person name="Cho C.H."/>
            <person name="Lee Y.M."/>
            <person name="Park S.I."/>
            <person name="Yang J.H."/>
            <person name="West J.A."/>
            <person name="Bhattacharya D."/>
            <person name="Yoon H.S."/>
        </authorList>
    </citation>
    <scope>NUCLEOTIDE SEQUENCE [LARGE SCALE GENOMIC DNA]</scope>
    <source>
        <strain evidence="2 3">CCMP1338</strain>
        <tissue evidence="2">Whole cell</tissue>
    </source>
</reference>
<sequence>MGPKRQSSGISNGEDRDGVGVRGSWGCSSSTRRLSRLVFQRLVAPASVAYVEELMSADQHRVLVLRGEKQRIGAGLAIDAAIAALEDYLLAPVQSEYIQDEPIVSSGHLILVPRAPGLETEVSILTSDTASLPRHMFAVEKVQAKKAKKQRVIKVGDGDALFVPRGVLISAGKEPVLGFCLNTGWLWADLIGGCISDLVDRAAEHERGLRQTLPTRTLSTFGAAVKKPARQRKGLLLQEYGARLAKKSLARQFDIDYAADQLAKRFFSRRKLPPMRLPEAYEPVDQDTLVRLLFSSVLRIIVSGNDGQTQVLYCSGSGRGEITCTAQEANAISFLCRRYPRWIPARAIPMESEEDRLNLARCLRSMGALALGTDRDAVDLSQRQWFSPGST</sequence>
<organism evidence="2 3">
    <name type="scientific">Rhodosorus marinus</name>
    <dbReference type="NCBI Taxonomy" id="101924"/>
    <lineage>
        <taxon>Eukaryota</taxon>
        <taxon>Rhodophyta</taxon>
        <taxon>Stylonematophyceae</taxon>
        <taxon>Stylonematales</taxon>
        <taxon>Stylonemataceae</taxon>
        <taxon>Rhodosorus</taxon>
    </lineage>
</organism>
<gene>
    <name evidence="2" type="ORF">NDN08_002834</name>
</gene>